<dbReference type="EMBL" id="JBIEKR010000006">
    <property type="protein sequence ID" value="MFG6273094.1"/>
    <property type="molecule type" value="Genomic_DNA"/>
</dbReference>
<comment type="caution">
    <text evidence="2">The sequence shown here is derived from an EMBL/GenBank/DDBJ whole genome shotgun (WGS) entry which is preliminary data.</text>
</comment>
<proteinExistence type="predicted"/>
<keyword evidence="3" id="KW-1185">Reference proteome</keyword>
<dbReference type="Proteomes" id="UP001605989">
    <property type="component" value="Unassembled WGS sequence"/>
</dbReference>
<protein>
    <submittedName>
        <fullName evidence="2">DUF2829 domain-containing protein</fullName>
    </submittedName>
</protein>
<evidence type="ECO:0000259" key="1">
    <source>
        <dbReference type="Pfam" id="PF11195"/>
    </source>
</evidence>
<gene>
    <name evidence="2" type="ORF">ACGTZG_07815</name>
</gene>
<feature type="domain" description="Thoeris anti-defense 2-like" evidence="1">
    <location>
        <begin position="68"/>
        <end position="159"/>
    </location>
</feature>
<organism evidence="2 3">
    <name type="scientific">Megasphaera hexanoica</name>
    <dbReference type="NCBI Taxonomy" id="1675036"/>
    <lineage>
        <taxon>Bacteria</taxon>
        <taxon>Bacillati</taxon>
        <taxon>Bacillota</taxon>
        <taxon>Negativicutes</taxon>
        <taxon>Veillonellales</taxon>
        <taxon>Veillonellaceae</taxon>
        <taxon>Megasphaera</taxon>
    </lineage>
</organism>
<reference evidence="2 3" key="1">
    <citation type="submission" date="2024-10" db="EMBL/GenBank/DDBJ databases">
        <authorList>
            <person name="Sang B.-I."/>
            <person name="Prabhaharan D."/>
        </authorList>
    </citation>
    <scope>NUCLEOTIDE SEQUENCE [LARGE SCALE GENOMIC DNA]</scope>
    <source>
        <strain evidence="2 3">MH</strain>
    </source>
</reference>
<evidence type="ECO:0000313" key="2">
    <source>
        <dbReference type="EMBL" id="MFG6273094.1"/>
    </source>
</evidence>
<name>A0ABW7DPL7_9FIRM</name>
<accession>A0ABW7DPL7</accession>
<dbReference type="InterPro" id="IPR021361">
    <property type="entry name" value="Tad2-like_dom"/>
</dbReference>
<sequence>MAKYVKKPVVIEAYQTDKEMIIHTLEGDMKASVGDFIITGVNGEQYPCKPDIFKKTYKPVWPSETDLDFGDALVYLRQGLRCSRRGWNGKGQYIYMTNGSNVTCRHLKENTRKMIINSFDKDDSVEIMPHIDMKNAQNQLIIGWAPTQTDMLANDWYIVY</sequence>
<evidence type="ECO:0000313" key="3">
    <source>
        <dbReference type="Proteomes" id="UP001605989"/>
    </source>
</evidence>
<dbReference type="Pfam" id="PF11195">
    <property type="entry name" value="Tad2-like"/>
    <property type="match status" value="1"/>
</dbReference>
<dbReference type="RefSeq" id="WP_113856123.1">
    <property type="nucleotide sequence ID" value="NZ_CP011940.1"/>
</dbReference>